<organism evidence="2 3">
    <name type="scientific">Gymnopilus dilepis</name>
    <dbReference type="NCBI Taxonomy" id="231916"/>
    <lineage>
        <taxon>Eukaryota</taxon>
        <taxon>Fungi</taxon>
        <taxon>Dikarya</taxon>
        <taxon>Basidiomycota</taxon>
        <taxon>Agaricomycotina</taxon>
        <taxon>Agaricomycetes</taxon>
        <taxon>Agaricomycetidae</taxon>
        <taxon>Agaricales</taxon>
        <taxon>Agaricineae</taxon>
        <taxon>Hymenogastraceae</taxon>
        <taxon>Gymnopilus</taxon>
    </lineage>
</organism>
<dbReference type="Proteomes" id="UP000284706">
    <property type="component" value="Unassembled WGS sequence"/>
</dbReference>
<dbReference type="InParanoid" id="A0A409Y3S5"/>
<sequence>MSQPLHLGRRTMNSDEVNLHIPVLEPEGTKFPSGSGCILETRMWTVDGVGRRKLECDGLKLPASISRPVAQKPAGSQRRQKSPPLFGSHLDISRMYLDFRRLEAEESEVPSFFLLLEEGMSWTYDCWMVRRQSGDEDGDLAARNGFCGACRVHSGGKIAGPIDNVRPPPGGGKKVPGVSATVVGKQEEVVTSS</sequence>
<evidence type="ECO:0000313" key="2">
    <source>
        <dbReference type="EMBL" id="PPQ97638.1"/>
    </source>
</evidence>
<keyword evidence="3" id="KW-1185">Reference proteome</keyword>
<gene>
    <name evidence="2" type="ORF">CVT26_002545</name>
</gene>
<feature type="region of interest" description="Disordered" evidence="1">
    <location>
        <begin position="67"/>
        <end position="86"/>
    </location>
</feature>
<reference evidence="2 3" key="1">
    <citation type="journal article" date="2018" name="Evol. Lett.">
        <title>Horizontal gene cluster transfer increased hallucinogenic mushroom diversity.</title>
        <authorList>
            <person name="Reynolds H.T."/>
            <person name="Vijayakumar V."/>
            <person name="Gluck-Thaler E."/>
            <person name="Korotkin H.B."/>
            <person name="Matheny P.B."/>
            <person name="Slot J.C."/>
        </authorList>
    </citation>
    <scope>NUCLEOTIDE SEQUENCE [LARGE SCALE GENOMIC DNA]</scope>
    <source>
        <strain evidence="2 3">SRW20</strain>
    </source>
</reference>
<evidence type="ECO:0000313" key="3">
    <source>
        <dbReference type="Proteomes" id="UP000284706"/>
    </source>
</evidence>
<comment type="caution">
    <text evidence="2">The sequence shown here is derived from an EMBL/GenBank/DDBJ whole genome shotgun (WGS) entry which is preliminary data.</text>
</comment>
<dbReference type="AlphaFoldDB" id="A0A409Y3S5"/>
<proteinExistence type="predicted"/>
<dbReference type="EMBL" id="NHYE01001217">
    <property type="protein sequence ID" value="PPQ97638.1"/>
    <property type="molecule type" value="Genomic_DNA"/>
</dbReference>
<protein>
    <submittedName>
        <fullName evidence="2">Uncharacterized protein</fullName>
    </submittedName>
</protein>
<name>A0A409Y3S5_9AGAR</name>
<evidence type="ECO:0000256" key="1">
    <source>
        <dbReference type="SAM" id="MobiDB-lite"/>
    </source>
</evidence>
<accession>A0A409Y3S5</accession>